<sequence length="89" mass="10732">MDLNSMLRYYGICVSALGLNIDSPRCATLRQMVRRNPFQSRVWNEVHMRECLDFTDELRDRALYRMQSKSKKHDKLNPKREGPYKKYYV</sequence>
<comment type="caution">
    <text evidence="2">The sequence shown here is derived from an EMBL/GenBank/DDBJ whole genome shotgun (WGS) entry which is preliminary data.</text>
</comment>
<evidence type="ECO:0000313" key="2">
    <source>
        <dbReference type="EMBL" id="GAA0166102.1"/>
    </source>
</evidence>
<evidence type="ECO:0000256" key="1">
    <source>
        <dbReference type="SAM" id="MobiDB-lite"/>
    </source>
</evidence>
<feature type="compositionally biased region" description="Basic and acidic residues" evidence="1">
    <location>
        <begin position="75"/>
        <end position="89"/>
    </location>
</feature>
<name>A0AAV3QPX0_LITER</name>
<evidence type="ECO:0000313" key="3">
    <source>
        <dbReference type="Proteomes" id="UP001454036"/>
    </source>
</evidence>
<protein>
    <submittedName>
        <fullName evidence="2">Uncharacterized protein</fullName>
    </submittedName>
</protein>
<feature type="region of interest" description="Disordered" evidence="1">
    <location>
        <begin position="68"/>
        <end position="89"/>
    </location>
</feature>
<dbReference type="Proteomes" id="UP001454036">
    <property type="component" value="Unassembled WGS sequence"/>
</dbReference>
<gene>
    <name evidence="2" type="ORF">LIER_21336</name>
</gene>
<keyword evidence="3" id="KW-1185">Reference proteome</keyword>
<reference evidence="2 3" key="1">
    <citation type="submission" date="2024-01" db="EMBL/GenBank/DDBJ databases">
        <title>The complete chloroplast genome sequence of Lithospermum erythrorhizon: insights into the phylogenetic relationship among Boraginaceae species and the maternal lineages of purple gromwells.</title>
        <authorList>
            <person name="Okada T."/>
            <person name="Watanabe K."/>
        </authorList>
    </citation>
    <scope>NUCLEOTIDE SEQUENCE [LARGE SCALE GENOMIC DNA]</scope>
</reference>
<proteinExistence type="predicted"/>
<dbReference type="EMBL" id="BAABME010005607">
    <property type="protein sequence ID" value="GAA0166102.1"/>
    <property type="molecule type" value="Genomic_DNA"/>
</dbReference>
<organism evidence="2 3">
    <name type="scientific">Lithospermum erythrorhizon</name>
    <name type="common">Purple gromwell</name>
    <name type="synonym">Lithospermum officinale var. erythrorhizon</name>
    <dbReference type="NCBI Taxonomy" id="34254"/>
    <lineage>
        <taxon>Eukaryota</taxon>
        <taxon>Viridiplantae</taxon>
        <taxon>Streptophyta</taxon>
        <taxon>Embryophyta</taxon>
        <taxon>Tracheophyta</taxon>
        <taxon>Spermatophyta</taxon>
        <taxon>Magnoliopsida</taxon>
        <taxon>eudicotyledons</taxon>
        <taxon>Gunneridae</taxon>
        <taxon>Pentapetalae</taxon>
        <taxon>asterids</taxon>
        <taxon>lamiids</taxon>
        <taxon>Boraginales</taxon>
        <taxon>Boraginaceae</taxon>
        <taxon>Boraginoideae</taxon>
        <taxon>Lithospermeae</taxon>
        <taxon>Lithospermum</taxon>
    </lineage>
</organism>
<accession>A0AAV3QPX0</accession>
<dbReference type="AlphaFoldDB" id="A0AAV3QPX0"/>